<name>A0ABW2KKC5_9ACTN</name>
<gene>
    <name evidence="10" type="ORF">ACFQRF_22110</name>
</gene>
<evidence type="ECO:0000256" key="8">
    <source>
        <dbReference type="SAM" id="Phobius"/>
    </source>
</evidence>
<dbReference type="PANTHER" id="PTHR30582">
    <property type="entry name" value="L,D-TRANSPEPTIDASE"/>
    <property type="match status" value="1"/>
</dbReference>
<dbReference type="PROSITE" id="PS52029">
    <property type="entry name" value="LD_TPASE"/>
    <property type="match status" value="1"/>
</dbReference>
<reference evidence="11" key="1">
    <citation type="journal article" date="2019" name="Int. J. Syst. Evol. Microbiol.">
        <title>The Global Catalogue of Microorganisms (GCM) 10K type strain sequencing project: providing services to taxonomists for standard genome sequencing and annotation.</title>
        <authorList>
            <consortium name="The Broad Institute Genomics Platform"/>
            <consortium name="The Broad Institute Genome Sequencing Center for Infectious Disease"/>
            <person name="Wu L."/>
            <person name="Ma J."/>
        </authorList>
    </citation>
    <scope>NUCLEOTIDE SEQUENCE [LARGE SCALE GENOMIC DNA]</scope>
    <source>
        <strain evidence="11">CGMCC 4.7382</strain>
    </source>
</reference>
<dbReference type="RefSeq" id="WP_379873076.1">
    <property type="nucleotide sequence ID" value="NZ_JBHTBH010000012.1"/>
</dbReference>
<evidence type="ECO:0000256" key="6">
    <source>
        <dbReference type="PROSITE-ProRule" id="PRU01373"/>
    </source>
</evidence>
<keyword evidence="8" id="KW-0812">Transmembrane</keyword>
<protein>
    <submittedName>
        <fullName evidence="10">Peptidoglycan-binding protein</fullName>
    </submittedName>
</protein>
<dbReference type="Gene3D" id="1.10.101.10">
    <property type="entry name" value="PGBD-like superfamily/PGBD"/>
    <property type="match status" value="1"/>
</dbReference>
<evidence type="ECO:0000256" key="2">
    <source>
        <dbReference type="ARBA" id="ARBA00022679"/>
    </source>
</evidence>
<evidence type="ECO:0000256" key="1">
    <source>
        <dbReference type="ARBA" id="ARBA00004752"/>
    </source>
</evidence>
<dbReference type="Proteomes" id="UP001596540">
    <property type="component" value="Unassembled WGS sequence"/>
</dbReference>
<dbReference type="Pfam" id="PF01471">
    <property type="entry name" value="PG_binding_1"/>
    <property type="match status" value="1"/>
</dbReference>
<dbReference type="EMBL" id="JBHTBH010000012">
    <property type="protein sequence ID" value="MFC7330427.1"/>
    <property type="molecule type" value="Genomic_DNA"/>
</dbReference>
<evidence type="ECO:0000256" key="5">
    <source>
        <dbReference type="ARBA" id="ARBA00023316"/>
    </source>
</evidence>
<feature type="active site" description="Nucleophile" evidence="6">
    <location>
        <position position="244"/>
    </location>
</feature>
<comment type="pathway">
    <text evidence="1 6">Cell wall biogenesis; peptidoglycan biosynthesis.</text>
</comment>
<dbReference type="InterPro" id="IPR005490">
    <property type="entry name" value="LD_TPept_cat_dom"/>
</dbReference>
<evidence type="ECO:0000256" key="7">
    <source>
        <dbReference type="SAM" id="MobiDB-lite"/>
    </source>
</evidence>
<dbReference type="SUPFAM" id="SSF47090">
    <property type="entry name" value="PGBD-like"/>
    <property type="match status" value="1"/>
</dbReference>
<feature type="compositionally biased region" description="Low complexity" evidence="7">
    <location>
        <begin position="61"/>
        <end position="75"/>
    </location>
</feature>
<keyword evidence="8" id="KW-1133">Transmembrane helix</keyword>
<sequence>MAIRSSRRADRYATRAGVITLSTILAVGYGAAVGDAGLPGAATANAGVPSVAPGHAGLVTESAESPESSEASGAELRLGDSGREVREVQERLIELGYWLDSADGEFGGLTQHAVVALQKAAGIGRDGIVGPETRAALDEGVRPSAQSSSGRVVEIDLERQLLLVVSDGEVQRTFTTSTGSGETYESEGEEHIAVTPKGEFTVFRGVDGWDKAPLGELYRPKYFNGGIAVHGFASVPAQPASHGCARVSIKAMDWLWESGYLDNGSVVLVR</sequence>
<comment type="caution">
    <text evidence="10">The sequence shown here is derived from an EMBL/GenBank/DDBJ whole genome shotgun (WGS) entry which is preliminary data.</text>
</comment>
<accession>A0ABW2KKC5</accession>
<feature type="transmembrane region" description="Helical" evidence="8">
    <location>
        <begin position="12"/>
        <end position="32"/>
    </location>
</feature>
<organism evidence="10 11">
    <name type="scientific">Marinactinospora rubrisoli</name>
    <dbReference type="NCBI Taxonomy" id="2715399"/>
    <lineage>
        <taxon>Bacteria</taxon>
        <taxon>Bacillati</taxon>
        <taxon>Actinomycetota</taxon>
        <taxon>Actinomycetes</taxon>
        <taxon>Streptosporangiales</taxon>
        <taxon>Nocardiopsidaceae</taxon>
        <taxon>Marinactinospora</taxon>
    </lineage>
</organism>
<proteinExistence type="predicted"/>
<dbReference type="InterPro" id="IPR036365">
    <property type="entry name" value="PGBD-like_sf"/>
</dbReference>
<dbReference type="Pfam" id="PF03734">
    <property type="entry name" value="YkuD"/>
    <property type="match status" value="1"/>
</dbReference>
<evidence type="ECO:0000313" key="11">
    <source>
        <dbReference type="Proteomes" id="UP001596540"/>
    </source>
</evidence>
<dbReference type="InterPro" id="IPR036366">
    <property type="entry name" value="PGBDSf"/>
</dbReference>
<dbReference type="CDD" id="cd16913">
    <property type="entry name" value="YkuD_like"/>
    <property type="match status" value="1"/>
</dbReference>
<keyword evidence="2" id="KW-0808">Transferase</keyword>
<keyword evidence="8" id="KW-0472">Membrane</keyword>
<dbReference type="InterPro" id="IPR050979">
    <property type="entry name" value="LD-transpeptidase"/>
</dbReference>
<dbReference type="InterPro" id="IPR002477">
    <property type="entry name" value="Peptidoglycan-bd-like"/>
</dbReference>
<dbReference type="SUPFAM" id="SSF141523">
    <property type="entry name" value="L,D-transpeptidase catalytic domain-like"/>
    <property type="match status" value="1"/>
</dbReference>
<keyword evidence="11" id="KW-1185">Reference proteome</keyword>
<dbReference type="PANTHER" id="PTHR30582:SF2">
    <property type="entry name" value="L,D-TRANSPEPTIDASE YCIB-RELATED"/>
    <property type="match status" value="1"/>
</dbReference>
<evidence type="ECO:0000313" key="10">
    <source>
        <dbReference type="EMBL" id="MFC7330427.1"/>
    </source>
</evidence>
<keyword evidence="5 6" id="KW-0961">Cell wall biogenesis/degradation</keyword>
<feature type="active site" description="Proton donor/acceptor" evidence="6">
    <location>
        <position position="230"/>
    </location>
</feature>
<keyword evidence="3 6" id="KW-0133">Cell shape</keyword>
<dbReference type="Gene3D" id="2.40.440.10">
    <property type="entry name" value="L,D-transpeptidase catalytic domain-like"/>
    <property type="match status" value="1"/>
</dbReference>
<evidence type="ECO:0000256" key="4">
    <source>
        <dbReference type="ARBA" id="ARBA00022984"/>
    </source>
</evidence>
<dbReference type="InterPro" id="IPR038063">
    <property type="entry name" value="Transpep_catalytic_dom"/>
</dbReference>
<feature type="domain" description="L,D-TPase catalytic" evidence="9">
    <location>
        <begin position="151"/>
        <end position="270"/>
    </location>
</feature>
<keyword evidence="4 6" id="KW-0573">Peptidoglycan synthesis</keyword>
<feature type="region of interest" description="Disordered" evidence="7">
    <location>
        <begin position="60"/>
        <end position="82"/>
    </location>
</feature>
<evidence type="ECO:0000259" key="9">
    <source>
        <dbReference type="PROSITE" id="PS52029"/>
    </source>
</evidence>
<evidence type="ECO:0000256" key="3">
    <source>
        <dbReference type="ARBA" id="ARBA00022960"/>
    </source>
</evidence>